<dbReference type="Gene3D" id="3.40.50.880">
    <property type="match status" value="1"/>
</dbReference>
<accession>A0A553HT71</accession>
<reference evidence="3" key="1">
    <citation type="submission" date="2019-06" db="EMBL/GenBank/DDBJ databases">
        <title>Draft genome sequence of the griseofulvin-producing fungus Xylaria cubensis strain G536.</title>
        <authorList>
            <person name="Mead M.E."/>
            <person name="Raja H.A."/>
            <person name="Steenwyk J.L."/>
            <person name="Knowles S.L."/>
            <person name="Oberlies N.H."/>
            <person name="Rokas A."/>
        </authorList>
    </citation>
    <scope>NUCLEOTIDE SEQUENCE [LARGE SCALE GENOMIC DNA]</scope>
    <source>
        <strain evidence="3">G536</strain>
    </source>
</reference>
<dbReference type="SUPFAM" id="SSF52317">
    <property type="entry name" value="Class I glutamine amidotransferase-like"/>
    <property type="match status" value="1"/>
</dbReference>
<evidence type="ECO:0000313" key="2">
    <source>
        <dbReference type="EMBL" id="TRX91127.1"/>
    </source>
</evidence>
<dbReference type="EMBL" id="VFLP01000048">
    <property type="protein sequence ID" value="TRX91127.1"/>
    <property type="molecule type" value="Genomic_DNA"/>
</dbReference>
<dbReference type="PANTHER" id="PTHR43130:SF7">
    <property type="entry name" value="DJ-1_PFPI DOMAIN-CONTAINING PROTEIN"/>
    <property type="match status" value="1"/>
</dbReference>
<organism evidence="2 3">
    <name type="scientific">Xylaria flabelliformis</name>
    <dbReference type="NCBI Taxonomy" id="2512241"/>
    <lineage>
        <taxon>Eukaryota</taxon>
        <taxon>Fungi</taxon>
        <taxon>Dikarya</taxon>
        <taxon>Ascomycota</taxon>
        <taxon>Pezizomycotina</taxon>
        <taxon>Sordariomycetes</taxon>
        <taxon>Xylariomycetidae</taxon>
        <taxon>Xylariales</taxon>
        <taxon>Xylariaceae</taxon>
        <taxon>Xylaria</taxon>
    </lineage>
</organism>
<sequence>MAQPLDLSKPHRPVHVGIILVKGETELLDIAPVDMINGLSKHFLKTLPDGLGPAGFKDGAIDMKFHWVTEDGAPTPGNLTSGLRIVPTDSFATCPPLDIVLIGAYPFSYVPSETELAFARKSYEHCAAFLAVCGGVDFPRRAGLLQGKTATGPREVLPLWRADQSSSSSSGATNWVEKRWVRDGKIWTSGALFNGCDMMHNFAKHVWADTPSGAIVEYLGKMGAWPDRDVDYKDVE</sequence>
<evidence type="ECO:0000259" key="1">
    <source>
        <dbReference type="Pfam" id="PF01965"/>
    </source>
</evidence>
<dbReference type="PANTHER" id="PTHR43130">
    <property type="entry name" value="ARAC-FAMILY TRANSCRIPTIONAL REGULATOR"/>
    <property type="match status" value="1"/>
</dbReference>
<comment type="caution">
    <text evidence="2">The sequence shown here is derived from an EMBL/GenBank/DDBJ whole genome shotgun (WGS) entry which is preliminary data.</text>
</comment>
<proteinExistence type="predicted"/>
<name>A0A553HT71_9PEZI</name>
<protein>
    <recommendedName>
        <fullName evidence="1">DJ-1/PfpI domain-containing protein</fullName>
    </recommendedName>
</protein>
<dbReference type="STRING" id="2512241.A0A553HT71"/>
<dbReference type="InterPro" id="IPR052158">
    <property type="entry name" value="INH-QAR"/>
</dbReference>
<dbReference type="OrthoDB" id="543156at2759"/>
<dbReference type="InterPro" id="IPR029062">
    <property type="entry name" value="Class_I_gatase-like"/>
</dbReference>
<feature type="domain" description="DJ-1/PfpI" evidence="1">
    <location>
        <begin position="80"/>
        <end position="201"/>
    </location>
</feature>
<keyword evidence="3" id="KW-1185">Reference proteome</keyword>
<gene>
    <name evidence="2" type="ORF">FHL15_007915</name>
</gene>
<dbReference type="AlphaFoldDB" id="A0A553HT71"/>
<evidence type="ECO:0000313" key="3">
    <source>
        <dbReference type="Proteomes" id="UP000319160"/>
    </source>
</evidence>
<dbReference type="InterPro" id="IPR002818">
    <property type="entry name" value="DJ-1/PfpI"/>
</dbReference>
<dbReference type="Pfam" id="PF01965">
    <property type="entry name" value="DJ-1_PfpI"/>
    <property type="match status" value="1"/>
</dbReference>
<dbReference type="Proteomes" id="UP000319160">
    <property type="component" value="Unassembled WGS sequence"/>
</dbReference>